<accession>A0AAN8EY73</accession>
<dbReference type="CDD" id="cd00190">
    <property type="entry name" value="Tryp_SPc"/>
    <property type="match status" value="1"/>
</dbReference>
<comment type="caution">
    <text evidence="6">The sequence shown here is derived from an EMBL/GenBank/DDBJ whole genome shotgun (WGS) entry which is preliminary data.</text>
</comment>
<dbReference type="SUPFAM" id="SSF50494">
    <property type="entry name" value="Trypsin-like serine proteases"/>
    <property type="match status" value="1"/>
</dbReference>
<dbReference type="InterPro" id="IPR018114">
    <property type="entry name" value="TRYPSIN_HIS"/>
</dbReference>
<dbReference type="PROSITE" id="PS50240">
    <property type="entry name" value="TRYPSIN_DOM"/>
    <property type="match status" value="1"/>
</dbReference>
<name>A0AAN8EY73_TRICO</name>
<dbReference type="PROSITE" id="PS00135">
    <property type="entry name" value="TRYPSIN_SER"/>
    <property type="match status" value="1"/>
</dbReference>
<dbReference type="AlphaFoldDB" id="A0AAN8EY73"/>
<evidence type="ECO:0000256" key="1">
    <source>
        <dbReference type="ARBA" id="ARBA00023157"/>
    </source>
</evidence>
<protein>
    <submittedName>
        <fullName evidence="6">Trypsin</fullName>
    </submittedName>
</protein>
<dbReference type="InterPro" id="IPR051487">
    <property type="entry name" value="Ser/Thr_Proteases_Immune/Dev"/>
</dbReference>
<organism evidence="6 7">
    <name type="scientific">Trichostrongylus colubriformis</name>
    <name type="common">Black scour worm</name>
    <dbReference type="NCBI Taxonomy" id="6319"/>
    <lineage>
        <taxon>Eukaryota</taxon>
        <taxon>Metazoa</taxon>
        <taxon>Ecdysozoa</taxon>
        <taxon>Nematoda</taxon>
        <taxon>Chromadorea</taxon>
        <taxon>Rhabditida</taxon>
        <taxon>Rhabditina</taxon>
        <taxon>Rhabditomorpha</taxon>
        <taxon>Strongyloidea</taxon>
        <taxon>Trichostrongylidae</taxon>
        <taxon>Trichostrongylus</taxon>
    </lineage>
</organism>
<gene>
    <name evidence="6" type="ORF">GCK32_012347</name>
</gene>
<dbReference type="EMBL" id="WIXE01019033">
    <property type="protein sequence ID" value="KAK5970401.1"/>
    <property type="molecule type" value="Genomic_DNA"/>
</dbReference>
<dbReference type="SMART" id="SM00020">
    <property type="entry name" value="Tryp_SPc"/>
    <property type="match status" value="1"/>
</dbReference>
<dbReference type="InterPro" id="IPR009003">
    <property type="entry name" value="Peptidase_S1_PA"/>
</dbReference>
<evidence type="ECO:0000313" key="6">
    <source>
        <dbReference type="EMBL" id="KAK5970401.1"/>
    </source>
</evidence>
<dbReference type="InterPro" id="IPR043504">
    <property type="entry name" value="Peptidase_S1_PA_chymotrypsin"/>
</dbReference>
<feature type="chain" id="PRO_5043053827" evidence="4">
    <location>
        <begin position="17"/>
        <end position="294"/>
    </location>
</feature>
<dbReference type="Pfam" id="PF00089">
    <property type="entry name" value="Trypsin"/>
    <property type="match status" value="1"/>
</dbReference>
<dbReference type="PROSITE" id="PS00134">
    <property type="entry name" value="TRYPSIN_HIS"/>
    <property type="match status" value="1"/>
</dbReference>
<dbReference type="InterPro" id="IPR033116">
    <property type="entry name" value="TRYPSIN_SER"/>
</dbReference>
<keyword evidence="1" id="KW-1015">Disulfide bond</keyword>
<feature type="signal peptide" evidence="4">
    <location>
        <begin position="1"/>
        <end position="16"/>
    </location>
</feature>
<keyword evidence="3" id="KW-0378">Hydrolase</keyword>
<feature type="domain" description="Peptidase S1" evidence="5">
    <location>
        <begin position="42"/>
        <end position="288"/>
    </location>
</feature>
<dbReference type="GO" id="GO:0006508">
    <property type="term" value="P:proteolysis"/>
    <property type="evidence" value="ECO:0007669"/>
    <property type="project" value="UniProtKB-KW"/>
</dbReference>
<evidence type="ECO:0000256" key="3">
    <source>
        <dbReference type="RuleBase" id="RU363034"/>
    </source>
</evidence>
<comment type="similarity">
    <text evidence="2">Belongs to the peptidase S1 family. CLIP subfamily.</text>
</comment>
<evidence type="ECO:0000313" key="7">
    <source>
        <dbReference type="Proteomes" id="UP001331761"/>
    </source>
</evidence>
<keyword evidence="7" id="KW-1185">Reference proteome</keyword>
<keyword evidence="3" id="KW-0645">Protease</keyword>
<keyword evidence="3" id="KW-0720">Serine protease</keyword>
<dbReference type="Gene3D" id="2.40.10.10">
    <property type="entry name" value="Trypsin-like serine proteases"/>
    <property type="match status" value="1"/>
</dbReference>
<dbReference type="Proteomes" id="UP001331761">
    <property type="component" value="Unassembled WGS sequence"/>
</dbReference>
<dbReference type="GO" id="GO:0004252">
    <property type="term" value="F:serine-type endopeptidase activity"/>
    <property type="evidence" value="ECO:0007669"/>
    <property type="project" value="InterPro"/>
</dbReference>
<reference evidence="6 7" key="1">
    <citation type="submission" date="2019-10" db="EMBL/GenBank/DDBJ databases">
        <title>Assembly and Annotation for the nematode Trichostrongylus colubriformis.</title>
        <authorList>
            <person name="Martin J."/>
        </authorList>
    </citation>
    <scope>NUCLEOTIDE SEQUENCE [LARGE SCALE GENOMIC DNA]</scope>
    <source>
        <strain evidence="6">G859</strain>
        <tissue evidence="6">Whole worm</tissue>
    </source>
</reference>
<sequence>MLLEILFLSLTASCSRISDKENLSLKKSCGVRTLGSSQPFKILGGEAIKPNEYPWMVKLKIDRNDMGQRAIAYCSGSLISSRHILTAAHCVMSVHKKKMSLNCMPRYKTAHVKPQNVSAYVGTKCAPPERCQRPHQISEIHVHKKFDYCSKNSQHDLAILELKNDVTNKEAAPICLPSADLALAKEVQIAGSGIGSESGQNMLKVATLKFVERGRDRRTIRGKSKTASGCLGDSGGPLFQLAKNGKYALVGVYSGPSVKTKNGCGILNEWNIYSDVRRHLKWICKLTGVCSLRK</sequence>
<evidence type="ECO:0000259" key="5">
    <source>
        <dbReference type="PROSITE" id="PS50240"/>
    </source>
</evidence>
<evidence type="ECO:0000256" key="4">
    <source>
        <dbReference type="SAM" id="SignalP"/>
    </source>
</evidence>
<dbReference type="InterPro" id="IPR001254">
    <property type="entry name" value="Trypsin_dom"/>
</dbReference>
<proteinExistence type="inferred from homology"/>
<dbReference type="PRINTS" id="PR00722">
    <property type="entry name" value="CHYMOTRYPSIN"/>
</dbReference>
<evidence type="ECO:0000256" key="2">
    <source>
        <dbReference type="ARBA" id="ARBA00024195"/>
    </source>
</evidence>
<dbReference type="InterPro" id="IPR001314">
    <property type="entry name" value="Peptidase_S1A"/>
</dbReference>
<keyword evidence="4" id="KW-0732">Signal</keyword>
<dbReference type="PANTHER" id="PTHR24256">
    <property type="entry name" value="TRYPTASE-RELATED"/>
    <property type="match status" value="1"/>
</dbReference>